<feature type="compositionally biased region" description="Low complexity" evidence="2">
    <location>
        <begin position="113"/>
        <end position="141"/>
    </location>
</feature>
<dbReference type="PANTHER" id="PTHR23079:SF14">
    <property type="entry name" value="RNA-DEPENDENT RNA POLYMERASE"/>
    <property type="match status" value="1"/>
</dbReference>
<dbReference type="Pfam" id="PF05183">
    <property type="entry name" value="RdRP"/>
    <property type="match status" value="1"/>
</dbReference>
<dbReference type="PANTHER" id="PTHR23079">
    <property type="entry name" value="RNA-DEPENDENT RNA POLYMERASE"/>
    <property type="match status" value="1"/>
</dbReference>
<comment type="catalytic activity">
    <reaction evidence="1">
        <text>RNA(n) + a ribonucleoside 5'-triphosphate = RNA(n+1) + diphosphate</text>
        <dbReference type="Rhea" id="RHEA:21248"/>
        <dbReference type="Rhea" id="RHEA-COMP:14527"/>
        <dbReference type="Rhea" id="RHEA-COMP:17342"/>
        <dbReference type="ChEBI" id="CHEBI:33019"/>
        <dbReference type="ChEBI" id="CHEBI:61557"/>
        <dbReference type="ChEBI" id="CHEBI:140395"/>
        <dbReference type="EC" id="2.7.7.48"/>
    </reaction>
</comment>
<organism evidence="4 5">
    <name type="scientific">Heliocybe sulcata</name>
    <dbReference type="NCBI Taxonomy" id="5364"/>
    <lineage>
        <taxon>Eukaryota</taxon>
        <taxon>Fungi</taxon>
        <taxon>Dikarya</taxon>
        <taxon>Basidiomycota</taxon>
        <taxon>Agaricomycotina</taxon>
        <taxon>Agaricomycetes</taxon>
        <taxon>Gloeophyllales</taxon>
        <taxon>Gloeophyllaceae</taxon>
        <taxon>Heliocybe</taxon>
    </lineage>
</organism>
<feature type="region of interest" description="Disordered" evidence="2">
    <location>
        <begin position="108"/>
        <end position="210"/>
    </location>
</feature>
<evidence type="ECO:0000256" key="1">
    <source>
        <dbReference type="RuleBase" id="RU363098"/>
    </source>
</evidence>
<keyword evidence="1" id="KW-0694">RNA-binding</keyword>
<proteinExistence type="inferred from homology"/>
<evidence type="ECO:0000259" key="3">
    <source>
        <dbReference type="Pfam" id="PF05183"/>
    </source>
</evidence>
<dbReference type="InterPro" id="IPR007855">
    <property type="entry name" value="RDRP"/>
</dbReference>
<dbReference type="AlphaFoldDB" id="A0A5C3NCL3"/>
<protein>
    <recommendedName>
        <fullName evidence="1">RNA-dependent RNA polymerase</fullName>
        <ecNumber evidence="1">2.7.7.48</ecNumber>
    </recommendedName>
</protein>
<evidence type="ECO:0000256" key="2">
    <source>
        <dbReference type="SAM" id="MobiDB-lite"/>
    </source>
</evidence>
<sequence length="1244" mass="140460">MVADDLFEFDRVSDISDSELQAFENAFCDEGKYELRLEAGDNEKELADVNEVIVIEDDEDVAEIPIADPKALSRHSSASQGWYGDLPDESFFEGAIQDLLASVKTETMPIQPSSNASSNTTDSAIATEPASSAESSESSSSRVLDRTGSDRATTSTKASVPNAAFTKSKSFGTSSSSNAKVGPSRPRTLSAPTSTILQKRKGRDDSPGPSVARAVRLRQEPCLIDDKSPPCKPVVIAHNAQYQQLFAARGFSIGVQWEIARFMTIVGLVKRSPHGQKDRIDYGLIQIPWLDDLEHKSCPKPDANTHIAPKTFQLLAQNILGTAAERHELSTLAFAKEDAVKVPWPELDKEEQALKNDPYGCLGGGNREDEWYGGKVHFVARLREDWQIVLEQPKLGSSNRFARRFGSARFLSIKCHSKLSGRKLVEYFKNPFILHGRVFRAYFAKEMTAFLFQTDEIVTADGRVVMPPGGMWSISRFIEWHNPLSQNQHQTMAKWAQRMALGLSNSVPGPRLLSQNIHHLPEDISPHWPAYQKQHSGETKPPSWMEMSDGCGWINRAGLNILRRLKGTPFTPTAMQGRPGGAKGLLLLHPSEAENSSPEPAMWIRPSQEKIKYDQAQACDPALLIIDVLRTSHMRIQARLSAETIINMWENGVPSQVFINLMVSGLKDRVTALTDWDRPDAPYHVWLALAQGVLAARRARWAGGEARARGYAEKDEDEEEEDEELIDVVEAIRGRSSAWWADEISGCPSALEETCMVLIDSGYRPGDCHVLREKLKQVAKTVINTYVTKYNFTVPMSCGAWIVPDPHGVLEPGEIQIRCSERSLLPPDGSDELTDFITGDVLVMRNPCKLPTDVQKVKAVVHEKLRDYVDVIVFSIKDYRHLASKLGGGDYDGDKVVAIWQKDMVDPFKNADLKYLDPPAEIDAWVKKNPMKVSDVLREKKTLDDRLDAQHNFLLMALKTPPLVGMYSMWHYQSAYVYGYDHDLTIQLGHMAGIVLDAPKTGLEVRDDIITSHRQILSSTPPRWTQTEKESEKLVMWNKPRQDIRLIPPGTPTWKKHYIMDEILHEAKKEKNKWLEYVDNLFSRHSGTDEALEEPWREAEAKAQELRAGGIPHMQEDLEAIKQHVERVAKERQERLMGDRRDSRDCVTFTDLDIEKRQDILRELSRKFATDLTKDHMKVFRKRSLEELKASYAYIHKPNNRFPFDVACRTLCHIKARSLGPYKVIEQGFYERFTVSKSFLQKSQ</sequence>
<dbReference type="GO" id="GO:0030422">
    <property type="term" value="P:siRNA processing"/>
    <property type="evidence" value="ECO:0007669"/>
    <property type="project" value="TreeGrafter"/>
</dbReference>
<keyword evidence="1" id="KW-0808">Transferase</keyword>
<gene>
    <name evidence="4" type="ORF">OE88DRAFT_1732348</name>
</gene>
<dbReference type="InterPro" id="IPR057596">
    <property type="entry name" value="RDRP_core"/>
</dbReference>
<dbReference type="OrthoDB" id="10055769at2759"/>
<comment type="similarity">
    <text evidence="1">Belongs to the RdRP family.</text>
</comment>
<reference evidence="4 5" key="1">
    <citation type="journal article" date="2019" name="Nat. Ecol. Evol.">
        <title>Megaphylogeny resolves global patterns of mushroom evolution.</title>
        <authorList>
            <person name="Varga T."/>
            <person name="Krizsan K."/>
            <person name="Foldi C."/>
            <person name="Dima B."/>
            <person name="Sanchez-Garcia M."/>
            <person name="Sanchez-Ramirez S."/>
            <person name="Szollosi G.J."/>
            <person name="Szarkandi J.G."/>
            <person name="Papp V."/>
            <person name="Albert L."/>
            <person name="Andreopoulos W."/>
            <person name="Angelini C."/>
            <person name="Antonin V."/>
            <person name="Barry K.W."/>
            <person name="Bougher N.L."/>
            <person name="Buchanan P."/>
            <person name="Buyck B."/>
            <person name="Bense V."/>
            <person name="Catcheside P."/>
            <person name="Chovatia M."/>
            <person name="Cooper J."/>
            <person name="Damon W."/>
            <person name="Desjardin D."/>
            <person name="Finy P."/>
            <person name="Geml J."/>
            <person name="Haridas S."/>
            <person name="Hughes K."/>
            <person name="Justo A."/>
            <person name="Karasinski D."/>
            <person name="Kautmanova I."/>
            <person name="Kiss B."/>
            <person name="Kocsube S."/>
            <person name="Kotiranta H."/>
            <person name="LaButti K.M."/>
            <person name="Lechner B.E."/>
            <person name="Liimatainen K."/>
            <person name="Lipzen A."/>
            <person name="Lukacs Z."/>
            <person name="Mihaltcheva S."/>
            <person name="Morgado L.N."/>
            <person name="Niskanen T."/>
            <person name="Noordeloos M.E."/>
            <person name="Ohm R.A."/>
            <person name="Ortiz-Santana B."/>
            <person name="Ovrebo C."/>
            <person name="Racz N."/>
            <person name="Riley R."/>
            <person name="Savchenko A."/>
            <person name="Shiryaev A."/>
            <person name="Soop K."/>
            <person name="Spirin V."/>
            <person name="Szebenyi C."/>
            <person name="Tomsovsky M."/>
            <person name="Tulloss R.E."/>
            <person name="Uehling J."/>
            <person name="Grigoriev I.V."/>
            <person name="Vagvolgyi C."/>
            <person name="Papp T."/>
            <person name="Martin F.M."/>
            <person name="Miettinen O."/>
            <person name="Hibbett D.S."/>
            <person name="Nagy L.G."/>
        </authorList>
    </citation>
    <scope>NUCLEOTIDE SEQUENCE [LARGE SCALE GENOMIC DNA]</scope>
    <source>
        <strain evidence="4 5">OMC1185</strain>
    </source>
</reference>
<accession>A0A5C3NCL3</accession>
<evidence type="ECO:0000313" key="4">
    <source>
        <dbReference type="EMBL" id="TFK55073.1"/>
    </source>
</evidence>
<dbReference type="GO" id="GO:0031380">
    <property type="term" value="C:nuclear RNA-directed RNA polymerase complex"/>
    <property type="evidence" value="ECO:0007669"/>
    <property type="project" value="TreeGrafter"/>
</dbReference>
<dbReference type="Proteomes" id="UP000305948">
    <property type="component" value="Unassembled WGS sequence"/>
</dbReference>
<keyword evidence="1" id="KW-0548">Nucleotidyltransferase</keyword>
<dbReference type="EC" id="2.7.7.48" evidence="1"/>
<name>A0A5C3NCL3_9AGAM</name>
<keyword evidence="1" id="KW-0696">RNA-directed RNA polymerase</keyword>
<keyword evidence="5" id="KW-1185">Reference proteome</keyword>
<dbReference type="STRING" id="5364.A0A5C3NCL3"/>
<dbReference type="EMBL" id="ML213505">
    <property type="protein sequence ID" value="TFK55073.1"/>
    <property type="molecule type" value="Genomic_DNA"/>
</dbReference>
<feature type="compositionally biased region" description="Polar residues" evidence="2">
    <location>
        <begin position="150"/>
        <end position="159"/>
    </location>
</feature>
<feature type="domain" description="RDRP core" evidence="3">
    <location>
        <begin position="387"/>
        <end position="1032"/>
    </location>
</feature>
<dbReference type="GO" id="GO:0003723">
    <property type="term" value="F:RNA binding"/>
    <property type="evidence" value="ECO:0007669"/>
    <property type="project" value="UniProtKB-KW"/>
</dbReference>
<feature type="compositionally biased region" description="Low complexity" evidence="2">
    <location>
        <begin position="165"/>
        <end position="177"/>
    </location>
</feature>
<dbReference type="GO" id="GO:0003968">
    <property type="term" value="F:RNA-directed RNA polymerase activity"/>
    <property type="evidence" value="ECO:0007669"/>
    <property type="project" value="UniProtKB-KW"/>
</dbReference>
<evidence type="ECO:0000313" key="5">
    <source>
        <dbReference type="Proteomes" id="UP000305948"/>
    </source>
</evidence>